<dbReference type="InterPro" id="IPR011042">
    <property type="entry name" value="6-blade_b-propeller_TolB-like"/>
</dbReference>
<name>A0A1C7AF45_9GAMM</name>
<feature type="chain" id="PRO_5009005708" description="Tol-Pal system protein TolB" evidence="5">
    <location>
        <begin position="25"/>
        <end position="440"/>
    </location>
</feature>
<dbReference type="AlphaFoldDB" id="A0A1C7AF45"/>
<dbReference type="NCBIfam" id="TIGR02800">
    <property type="entry name" value="propeller_TolB"/>
    <property type="match status" value="1"/>
</dbReference>
<comment type="subcellular location">
    <subcellularLocation>
        <location evidence="1 5">Periplasm</location>
    </subcellularLocation>
</comment>
<dbReference type="Proteomes" id="UP000218899">
    <property type="component" value="Chromosome"/>
</dbReference>
<keyword evidence="5" id="KW-0132">Cell division</keyword>
<dbReference type="Pfam" id="PF04052">
    <property type="entry name" value="TolB_N"/>
    <property type="match status" value="1"/>
</dbReference>
<comment type="function">
    <text evidence="5">Part of the Tol-Pal system, which plays a role in outer membrane invagination during cell division and is important for maintaining outer membrane integrity.</text>
</comment>
<dbReference type="GO" id="GO:0017038">
    <property type="term" value="P:protein import"/>
    <property type="evidence" value="ECO:0007669"/>
    <property type="project" value="InterPro"/>
</dbReference>
<proteinExistence type="inferred from homology"/>
<dbReference type="RefSeq" id="WP_096462218.1">
    <property type="nucleotide sequence ID" value="NZ_AP014936.1"/>
</dbReference>
<gene>
    <name evidence="5" type="primary">tolB</name>
    <name evidence="7" type="ORF">SVA_3313</name>
</gene>
<dbReference type="Gene3D" id="3.40.50.10070">
    <property type="entry name" value="TolB, N-terminal domain"/>
    <property type="match status" value="1"/>
</dbReference>
<reference evidence="7 8" key="1">
    <citation type="submission" date="2015-08" db="EMBL/GenBank/DDBJ databases">
        <title>Complete genome sequence of Sulfurifustis variabilis.</title>
        <authorList>
            <person name="Miura A."/>
            <person name="Kojima H."/>
            <person name="Fukui M."/>
        </authorList>
    </citation>
    <scope>NUCLEOTIDE SEQUENCE [LARGE SCALE GENOMIC DNA]</scope>
    <source>
        <strain evidence="8">skN76</strain>
    </source>
</reference>
<evidence type="ECO:0000256" key="4">
    <source>
        <dbReference type="ARBA" id="ARBA00022764"/>
    </source>
</evidence>
<organism evidence="7 8">
    <name type="scientific">Sulfurifustis variabilis</name>
    <dbReference type="NCBI Taxonomy" id="1675686"/>
    <lineage>
        <taxon>Bacteria</taxon>
        <taxon>Pseudomonadati</taxon>
        <taxon>Pseudomonadota</taxon>
        <taxon>Gammaproteobacteria</taxon>
        <taxon>Acidiferrobacterales</taxon>
        <taxon>Acidiferrobacteraceae</taxon>
        <taxon>Sulfurifustis</taxon>
    </lineage>
</organism>
<evidence type="ECO:0000313" key="8">
    <source>
        <dbReference type="Proteomes" id="UP000218899"/>
    </source>
</evidence>
<keyword evidence="8" id="KW-1185">Reference proteome</keyword>
<dbReference type="PANTHER" id="PTHR36842:SF1">
    <property type="entry name" value="PROTEIN TOLB"/>
    <property type="match status" value="1"/>
</dbReference>
<keyword evidence="4 5" id="KW-0574">Periplasm</keyword>
<dbReference type="EMBL" id="AP014936">
    <property type="protein sequence ID" value="BAU49860.1"/>
    <property type="molecule type" value="Genomic_DNA"/>
</dbReference>
<keyword evidence="5" id="KW-0131">Cell cycle</keyword>
<evidence type="ECO:0000256" key="5">
    <source>
        <dbReference type="HAMAP-Rule" id="MF_00671"/>
    </source>
</evidence>
<dbReference type="KEGG" id="sva:SVA_3313"/>
<sequence length="440" mass="48762" precursor="true">MKSITRSISVAALVWAVLVAPARAVLTIDITQGVETGVPIAVVPFGWSGPGQPPQAVADIIEADLARSGRFQTLPRKDFVSYPSDDRDVVFKDWRVIKAEALVIGTVAQIAPGRYQIQFRLYDVFKQAQLAGLRYTVGGDTLRAVAHQIADIVYEKLTGEPGAFNTRIGYVTMETAGPKSSLYKLQVADSDGYNPRTIVRSNEPLLSPAWSPDGRQLAYVSFEDKRSKVYVQNIADGRRQMVAEFKGKNSAPAWSPDGRRLALSLSKDGNSEIYVLELATRELRRLTSDPAIDTEPAWSPDGRYIVFTSDRAGRPQLYRMTADGRQVQRLTFEGDYNARAGFAPDGRMLTLVTTVKGRYHIATLRLDNGALQVLTDTPLDESPSFAPNGRMILYATELRGRGVLASVSSDGRVRQLFRLEEGDVREPAWSPYNRELQYKE</sequence>
<evidence type="ECO:0000256" key="3">
    <source>
        <dbReference type="ARBA" id="ARBA00022729"/>
    </source>
</evidence>
<dbReference type="Pfam" id="PF07676">
    <property type="entry name" value="PD40"/>
    <property type="match status" value="4"/>
</dbReference>
<dbReference type="InterPro" id="IPR007195">
    <property type="entry name" value="TolB_N"/>
</dbReference>
<feature type="signal peptide" evidence="5">
    <location>
        <begin position="1"/>
        <end position="24"/>
    </location>
</feature>
<dbReference type="OrthoDB" id="9802240at2"/>
<dbReference type="InterPro" id="IPR014167">
    <property type="entry name" value="Tol-Pal_TolB"/>
</dbReference>
<protein>
    <recommendedName>
        <fullName evidence="5">Tol-Pal system protein TolB</fullName>
    </recommendedName>
</protein>
<dbReference type="SUPFAM" id="SSF69304">
    <property type="entry name" value="Tricorn protease N-terminal domain"/>
    <property type="match status" value="1"/>
</dbReference>
<evidence type="ECO:0000256" key="1">
    <source>
        <dbReference type="ARBA" id="ARBA00004418"/>
    </source>
</evidence>
<comment type="subunit">
    <text evidence="5">The Tol-Pal system is composed of five core proteins: the inner membrane proteins TolA, TolQ and TolR, the periplasmic protein TolB and the outer membrane protein Pal. They form a network linking the inner and outer membranes and the peptidoglycan layer.</text>
</comment>
<evidence type="ECO:0000256" key="2">
    <source>
        <dbReference type="ARBA" id="ARBA00009820"/>
    </source>
</evidence>
<feature type="domain" description="TolB N-terminal" evidence="6">
    <location>
        <begin position="26"/>
        <end position="130"/>
    </location>
</feature>
<dbReference type="PANTHER" id="PTHR36842">
    <property type="entry name" value="PROTEIN TOLB HOMOLOG"/>
    <property type="match status" value="1"/>
</dbReference>
<keyword evidence="3 5" id="KW-0732">Signal</keyword>
<dbReference type="GO" id="GO:0051301">
    <property type="term" value="P:cell division"/>
    <property type="evidence" value="ECO:0007669"/>
    <property type="project" value="UniProtKB-UniRule"/>
</dbReference>
<comment type="similarity">
    <text evidence="2 5">Belongs to the TolB family.</text>
</comment>
<dbReference type="Gene3D" id="2.120.10.30">
    <property type="entry name" value="TolB, C-terminal domain"/>
    <property type="match status" value="1"/>
</dbReference>
<dbReference type="InterPro" id="IPR011659">
    <property type="entry name" value="WD40"/>
</dbReference>
<dbReference type="HAMAP" id="MF_00671">
    <property type="entry name" value="TolB"/>
    <property type="match status" value="1"/>
</dbReference>
<accession>A0A1C7AF45</accession>
<dbReference type="SUPFAM" id="SSF52964">
    <property type="entry name" value="TolB, N-terminal domain"/>
    <property type="match status" value="1"/>
</dbReference>
<evidence type="ECO:0000259" key="6">
    <source>
        <dbReference type="Pfam" id="PF04052"/>
    </source>
</evidence>
<dbReference type="GO" id="GO:0042597">
    <property type="term" value="C:periplasmic space"/>
    <property type="evidence" value="ECO:0007669"/>
    <property type="project" value="UniProtKB-SubCell"/>
</dbReference>
<evidence type="ECO:0000313" key="7">
    <source>
        <dbReference type="EMBL" id="BAU49860.1"/>
    </source>
</evidence>